<evidence type="ECO:0000313" key="1">
    <source>
        <dbReference type="EMBL" id="MBB2145705.1"/>
    </source>
</evidence>
<dbReference type="RefSeq" id="WP_182922398.1">
    <property type="nucleotide sequence ID" value="NZ_WNXD01000002.1"/>
</dbReference>
<reference evidence="1" key="1">
    <citation type="submission" date="2019-11" db="EMBL/GenBank/DDBJ databases">
        <title>Description of Pedobacter sp. LMG 31464T.</title>
        <authorList>
            <person name="Carlier A."/>
            <person name="Qi S."/>
            <person name="Vandamme P."/>
        </authorList>
    </citation>
    <scope>NUCLEOTIDE SEQUENCE</scope>
    <source>
        <strain evidence="1">LMG 31464</strain>
    </source>
</reference>
<accession>A0A923DYZ0</accession>
<comment type="caution">
    <text evidence="1">The sequence shown here is derived from an EMBL/GenBank/DDBJ whole genome shotgun (WGS) entry which is preliminary data.</text>
</comment>
<organism evidence="1 2">
    <name type="scientific">Pedobacter planticolens</name>
    <dbReference type="NCBI Taxonomy" id="2679964"/>
    <lineage>
        <taxon>Bacteria</taxon>
        <taxon>Pseudomonadati</taxon>
        <taxon>Bacteroidota</taxon>
        <taxon>Sphingobacteriia</taxon>
        <taxon>Sphingobacteriales</taxon>
        <taxon>Sphingobacteriaceae</taxon>
        <taxon>Pedobacter</taxon>
    </lineage>
</organism>
<gene>
    <name evidence="1" type="ORF">GM921_09425</name>
</gene>
<sequence>MIKAIRINHLLKTGFLFAIAVYMLSPKLACAQNNFEKELKKKMDSLIAEKGPLLIGQTMLPNNGIQSLMTPSAWGSYGTYAFGVLGSIYPTAYSNKPDLVSAFGLTFGNPEKSVNISASVNVTRVTELRDLSLNLVVNRQIFKASSISVGGVQLFANPDVSDSPDGTYYIAFSHAVQTVRSKRAGYSALGYTIGFGTGRFLHKSPFDIAAGKGKYGTGVFANVSYEVFDQININAEWSGLNLGFSTGVRPIKNNALTLGLGVYNLTKYSGDKVSMLGTLSYPIYLGKRNKNIN</sequence>
<proteinExistence type="predicted"/>
<keyword evidence="2" id="KW-1185">Reference proteome</keyword>
<name>A0A923DYZ0_9SPHI</name>
<dbReference type="Proteomes" id="UP000601055">
    <property type="component" value="Unassembled WGS sequence"/>
</dbReference>
<dbReference type="AlphaFoldDB" id="A0A923DYZ0"/>
<evidence type="ECO:0000313" key="2">
    <source>
        <dbReference type="Proteomes" id="UP000601055"/>
    </source>
</evidence>
<protein>
    <submittedName>
        <fullName evidence="1">Uncharacterized protein</fullName>
    </submittedName>
</protein>
<dbReference type="EMBL" id="WNXD01000002">
    <property type="protein sequence ID" value="MBB2145705.1"/>
    <property type="molecule type" value="Genomic_DNA"/>
</dbReference>